<keyword evidence="3" id="KW-1185">Reference proteome</keyword>
<dbReference type="Proteomes" id="UP000765509">
    <property type="component" value="Unassembled WGS sequence"/>
</dbReference>
<feature type="region of interest" description="Disordered" evidence="1">
    <location>
        <begin position="134"/>
        <end position="160"/>
    </location>
</feature>
<evidence type="ECO:0000256" key="1">
    <source>
        <dbReference type="SAM" id="MobiDB-lite"/>
    </source>
</evidence>
<organism evidence="2 3">
    <name type="scientific">Austropuccinia psidii MF-1</name>
    <dbReference type="NCBI Taxonomy" id="1389203"/>
    <lineage>
        <taxon>Eukaryota</taxon>
        <taxon>Fungi</taxon>
        <taxon>Dikarya</taxon>
        <taxon>Basidiomycota</taxon>
        <taxon>Pucciniomycotina</taxon>
        <taxon>Pucciniomycetes</taxon>
        <taxon>Pucciniales</taxon>
        <taxon>Sphaerophragmiaceae</taxon>
        <taxon>Austropuccinia</taxon>
    </lineage>
</organism>
<feature type="compositionally biased region" description="Low complexity" evidence="1">
    <location>
        <begin position="177"/>
        <end position="192"/>
    </location>
</feature>
<evidence type="ECO:0000313" key="3">
    <source>
        <dbReference type="Proteomes" id="UP000765509"/>
    </source>
</evidence>
<dbReference type="AlphaFoldDB" id="A0A9Q3DBY6"/>
<sequence>MAQDYQSPIFDLKTLKRTFYRDHWGRSCQSNHLHHLPLIIFRNLLEDFSVTHFCTRPNGVHPWKVHGESKTGYLSGVQDLLTAHLAHPIQSTFYKHNTAFDKHSLLTFIMLPALQKASLLLKLLKRSLSGKSKKASSNLSEKSQVFPDGNQSPQSFPEKSIPIGTIDVLSTTSSSSYHSLQSRTSSESSPESLEPDYPVDESSVSSSFTKPGRSVELTKSIQATKVLFSPLKSPNFSRSKLPFHFPIKKTKSVGEFQTAGTAPTLPMITLTPPEDEHVYVLYRAIPPIISNNLLSVPTRPAYRFSTRFYDKSKKYPHPAGPWLRPINYQDYCFKTGCEEKNWRNGSRLGNGKVVGWNTSFTQVLGVPLPPQLPNEHDLERLALVEQISLNLDEAQKALYGNLHESWDVESEEEEYSLQTSLENWSTSLMASHVGLYDPDAIEVVE</sequence>
<accession>A0A9Q3DBY6</accession>
<name>A0A9Q3DBY6_9BASI</name>
<feature type="region of interest" description="Disordered" evidence="1">
    <location>
        <begin position="177"/>
        <end position="209"/>
    </location>
</feature>
<comment type="caution">
    <text evidence="2">The sequence shown here is derived from an EMBL/GenBank/DDBJ whole genome shotgun (WGS) entry which is preliminary data.</text>
</comment>
<proteinExistence type="predicted"/>
<evidence type="ECO:0000313" key="2">
    <source>
        <dbReference type="EMBL" id="MBW0497998.1"/>
    </source>
</evidence>
<gene>
    <name evidence="2" type="ORF">O181_037713</name>
</gene>
<dbReference type="OrthoDB" id="2499937at2759"/>
<reference evidence="2" key="1">
    <citation type="submission" date="2021-03" db="EMBL/GenBank/DDBJ databases">
        <title>Draft genome sequence of rust myrtle Austropuccinia psidii MF-1, a brazilian biotype.</title>
        <authorList>
            <person name="Quecine M.C."/>
            <person name="Pachon D.M.R."/>
            <person name="Bonatelli M.L."/>
            <person name="Correr F.H."/>
            <person name="Franceschini L.M."/>
            <person name="Leite T.F."/>
            <person name="Margarido G.R.A."/>
            <person name="Almeida C.A."/>
            <person name="Ferrarezi J.A."/>
            <person name="Labate C.A."/>
        </authorList>
    </citation>
    <scope>NUCLEOTIDE SEQUENCE</scope>
    <source>
        <strain evidence="2">MF-1</strain>
    </source>
</reference>
<dbReference type="EMBL" id="AVOT02014508">
    <property type="protein sequence ID" value="MBW0497998.1"/>
    <property type="molecule type" value="Genomic_DNA"/>
</dbReference>
<protein>
    <submittedName>
        <fullName evidence="2">Uncharacterized protein</fullName>
    </submittedName>
</protein>